<keyword evidence="2" id="KW-1133">Transmembrane helix</keyword>
<feature type="region of interest" description="Disordered" evidence="1">
    <location>
        <begin position="600"/>
        <end position="639"/>
    </location>
</feature>
<feature type="transmembrane region" description="Helical" evidence="2">
    <location>
        <begin position="60"/>
        <end position="78"/>
    </location>
</feature>
<dbReference type="SUPFAM" id="SSF48452">
    <property type="entry name" value="TPR-like"/>
    <property type="match status" value="1"/>
</dbReference>
<accession>A0A1F6B0D9</accession>
<feature type="transmembrane region" description="Helical" evidence="2">
    <location>
        <begin position="116"/>
        <end position="137"/>
    </location>
</feature>
<feature type="transmembrane region" description="Helical" evidence="2">
    <location>
        <begin position="275"/>
        <end position="294"/>
    </location>
</feature>
<dbReference type="InterPro" id="IPR011990">
    <property type="entry name" value="TPR-like_helical_dom_sf"/>
</dbReference>
<organism evidence="3 4">
    <name type="scientific">Candidatus Gottesmanbacteria bacterium RIFCSPLOWO2_01_FULL_46_21</name>
    <dbReference type="NCBI Taxonomy" id="1798393"/>
    <lineage>
        <taxon>Bacteria</taxon>
        <taxon>Candidatus Gottesmaniibacteriota</taxon>
    </lineage>
</organism>
<feature type="transmembrane region" description="Helical" evidence="2">
    <location>
        <begin position="90"/>
        <end position="109"/>
    </location>
</feature>
<feature type="transmembrane region" description="Helical" evidence="2">
    <location>
        <begin position="188"/>
        <end position="211"/>
    </location>
</feature>
<feature type="transmembrane region" description="Helical" evidence="2">
    <location>
        <begin position="28"/>
        <end position="48"/>
    </location>
</feature>
<reference evidence="3 4" key="1">
    <citation type="journal article" date="2016" name="Nat. Commun.">
        <title>Thousands of microbial genomes shed light on interconnected biogeochemical processes in an aquifer system.</title>
        <authorList>
            <person name="Anantharaman K."/>
            <person name="Brown C.T."/>
            <person name="Hug L.A."/>
            <person name="Sharon I."/>
            <person name="Castelle C.J."/>
            <person name="Probst A.J."/>
            <person name="Thomas B.C."/>
            <person name="Singh A."/>
            <person name="Wilkins M.J."/>
            <person name="Karaoz U."/>
            <person name="Brodie E.L."/>
            <person name="Williams K.H."/>
            <person name="Hubbard S.S."/>
            <person name="Banfield J.F."/>
        </authorList>
    </citation>
    <scope>NUCLEOTIDE SEQUENCE [LARGE SCALE GENOMIC DNA]</scope>
</reference>
<dbReference type="EMBL" id="MFJW01000001">
    <property type="protein sequence ID" value="OGG30395.1"/>
    <property type="molecule type" value="Genomic_DNA"/>
</dbReference>
<evidence type="ECO:0000256" key="2">
    <source>
        <dbReference type="SAM" id="Phobius"/>
    </source>
</evidence>
<dbReference type="AlphaFoldDB" id="A0A1F6B0D9"/>
<comment type="caution">
    <text evidence="3">The sequence shown here is derived from an EMBL/GenBank/DDBJ whole genome shotgun (WGS) entry which is preliminary data.</text>
</comment>
<feature type="transmembrane region" description="Helical" evidence="2">
    <location>
        <begin position="157"/>
        <end position="176"/>
    </location>
</feature>
<name>A0A1F6B0D9_9BACT</name>
<sequence>MQAVVIGTLALIPLVFLPLTEDMFIPIKWTLLVSGSLAVLFLWAIRLAQKGEVHITVSKATIGFGALFVFSLVTLFVASKNRIEAILDPFGPATWISLTLLVVCCTHSFGDRSKRALSWIMLLTASIIAISSILSHLDLLKTVAPTVAFLAARSWTPLGNITALPWLALVLVPILIKEGDDALKRRDAILLICVFLVAVILVASVSFYALLPAGERISLPFVEGWRVMTQSWSAPIQAIFGVGIENYMSAFAQGRSTALNTSALWNIRFGQGSSLLFHLATTMGLSGLLGLLLLSRSFLSPRNSPLFIALLLAPPSIPLLSFITGVALVTSAQEKLLTIRIPSHLSWMRPAAVLVVMAAAGSGIYLAGRALVSELTFMNSLQARASGDGKTTYELQIAALDLNPWSTRIHLAFSQINFDLANAIARSANKQTVNEQDRQTITTLIQQAIREAKIATNIAPQNILAWENLALLYQNLTNVAQGADQWAVAAYQRAIILDPTNPLLRVSFATLLGNLGDTDNAFTQFQNAAALKPDYALAHYSLAKIYRERQQYLPEALSLVAALRSVSKRTEDEAQVETELETAKTHLTDQERAQIDQLLGIPTQDTASQLTSPIPDNPPQLKPKLELPSESSPGALPQR</sequence>
<proteinExistence type="predicted"/>
<feature type="compositionally biased region" description="Polar residues" evidence="1">
    <location>
        <begin position="603"/>
        <end position="614"/>
    </location>
</feature>
<feature type="transmembrane region" description="Helical" evidence="2">
    <location>
        <begin position="351"/>
        <end position="372"/>
    </location>
</feature>
<keyword evidence="2" id="KW-0472">Membrane</keyword>
<protein>
    <submittedName>
        <fullName evidence="3">Uncharacterized protein</fullName>
    </submittedName>
</protein>
<gene>
    <name evidence="3" type="ORF">A2971_00825</name>
</gene>
<keyword evidence="2" id="KW-0812">Transmembrane</keyword>
<evidence type="ECO:0000313" key="3">
    <source>
        <dbReference type="EMBL" id="OGG30395.1"/>
    </source>
</evidence>
<feature type="transmembrane region" description="Helical" evidence="2">
    <location>
        <begin position="306"/>
        <end position="331"/>
    </location>
</feature>
<evidence type="ECO:0000313" key="4">
    <source>
        <dbReference type="Proteomes" id="UP000178461"/>
    </source>
</evidence>
<evidence type="ECO:0000256" key="1">
    <source>
        <dbReference type="SAM" id="MobiDB-lite"/>
    </source>
</evidence>
<dbReference type="Gene3D" id="1.25.40.10">
    <property type="entry name" value="Tetratricopeptide repeat domain"/>
    <property type="match status" value="1"/>
</dbReference>
<dbReference type="Proteomes" id="UP000178461">
    <property type="component" value="Unassembled WGS sequence"/>
</dbReference>